<evidence type="ECO:0000256" key="6">
    <source>
        <dbReference type="SAM" id="Phobius"/>
    </source>
</evidence>
<keyword evidence="3 6" id="KW-1133">Transmembrane helix</keyword>
<evidence type="ECO:0000256" key="2">
    <source>
        <dbReference type="ARBA" id="ARBA00022692"/>
    </source>
</evidence>
<gene>
    <name evidence="8" type="ORF">ACFFLH_02400</name>
</gene>
<accession>A0ABV5Z7P2</accession>
<feature type="transmembrane region" description="Helical" evidence="6">
    <location>
        <begin position="45"/>
        <end position="69"/>
    </location>
</feature>
<evidence type="ECO:0000256" key="4">
    <source>
        <dbReference type="ARBA" id="ARBA00023136"/>
    </source>
</evidence>
<proteinExistence type="predicted"/>
<dbReference type="RefSeq" id="WP_027313147.1">
    <property type="nucleotide sequence ID" value="NZ_JBHLZN010000001.1"/>
</dbReference>
<evidence type="ECO:0000256" key="3">
    <source>
        <dbReference type="ARBA" id="ARBA00022989"/>
    </source>
</evidence>
<evidence type="ECO:0000313" key="9">
    <source>
        <dbReference type="Proteomes" id="UP001589628"/>
    </source>
</evidence>
<name>A0ABV5Z7P2_9GAMM</name>
<protein>
    <submittedName>
        <fullName evidence="8">Lipopolysaccharide assembly protein LapA domain-containing protein</fullName>
    </submittedName>
</protein>
<keyword evidence="9" id="KW-1185">Reference proteome</keyword>
<feature type="transmembrane region" description="Helical" evidence="6">
    <location>
        <begin position="7"/>
        <end position="25"/>
    </location>
</feature>
<evidence type="ECO:0000256" key="1">
    <source>
        <dbReference type="ARBA" id="ARBA00022475"/>
    </source>
</evidence>
<reference evidence="8 9" key="1">
    <citation type="submission" date="2024-09" db="EMBL/GenBank/DDBJ databases">
        <authorList>
            <person name="Sun Q."/>
            <person name="Mori K."/>
        </authorList>
    </citation>
    <scope>NUCLEOTIDE SEQUENCE [LARGE SCALE GENOMIC DNA]</scope>
    <source>
        <strain evidence="8 9">ATCC 51285</strain>
    </source>
</reference>
<dbReference type="EMBL" id="JBHLZN010000001">
    <property type="protein sequence ID" value="MFB9885265.1"/>
    <property type="molecule type" value="Genomic_DNA"/>
</dbReference>
<dbReference type="Proteomes" id="UP001589628">
    <property type="component" value="Unassembled WGS sequence"/>
</dbReference>
<organism evidence="8 9">
    <name type="scientific">Balneatrix alpica</name>
    <dbReference type="NCBI Taxonomy" id="75684"/>
    <lineage>
        <taxon>Bacteria</taxon>
        <taxon>Pseudomonadati</taxon>
        <taxon>Pseudomonadota</taxon>
        <taxon>Gammaproteobacteria</taxon>
        <taxon>Oceanospirillales</taxon>
        <taxon>Balneatrichaceae</taxon>
        <taxon>Balneatrix</taxon>
    </lineage>
</organism>
<comment type="caution">
    <text evidence="8">The sequence shown here is derived from an EMBL/GenBank/DDBJ whole genome shotgun (WGS) entry which is preliminary data.</text>
</comment>
<evidence type="ECO:0000259" key="7">
    <source>
        <dbReference type="Pfam" id="PF06305"/>
    </source>
</evidence>
<keyword evidence="5" id="KW-0175">Coiled coil</keyword>
<sequence>MRLIKGLIMGALALAVLFIGIMFAIHNTQPLALDLVVFKLPELSASLWLMISFFSGGLLGIALSIFMLLQMKARLLTLRRQLNQSNTELSKLRTSVIKQDS</sequence>
<feature type="coiled-coil region" evidence="5">
    <location>
        <begin position="68"/>
        <end position="95"/>
    </location>
</feature>
<dbReference type="InterPro" id="IPR010445">
    <property type="entry name" value="LapA_dom"/>
</dbReference>
<evidence type="ECO:0000256" key="5">
    <source>
        <dbReference type="SAM" id="Coils"/>
    </source>
</evidence>
<dbReference type="Pfam" id="PF06305">
    <property type="entry name" value="LapA_dom"/>
    <property type="match status" value="1"/>
</dbReference>
<evidence type="ECO:0000313" key="8">
    <source>
        <dbReference type="EMBL" id="MFB9885265.1"/>
    </source>
</evidence>
<keyword evidence="2 6" id="KW-0812">Transmembrane</keyword>
<keyword evidence="4 6" id="KW-0472">Membrane</keyword>
<keyword evidence="1" id="KW-1003">Cell membrane</keyword>
<feature type="domain" description="Lipopolysaccharide assembly protein A" evidence="7">
    <location>
        <begin position="27"/>
        <end position="89"/>
    </location>
</feature>